<dbReference type="SMART" id="SM00066">
    <property type="entry name" value="GAL4"/>
    <property type="match status" value="1"/>
</dbReference>
<dbReference type="InterPro" id="IPR036864">
    <property type="entry name" value="Zn2-C6_fun-type_DNA-bd_sf"/>
</dbReference>
<dbReference type="InterPro" id="IPR001138">
    <property type="entry name" value="Zn2Cys6_DnaBD"/>
</dbReference>
<dbReference type="PROSITE" id="PS50048">
    <property type="entry name" value="ZN2_CY6_FUNGAL_2"/>
    <property type="match status" value="1"/>
</dbReference>
<evidence type="ECO:0000256" key="6">
    <source>
        <dbReference type="SAM" id="MobiDB-lite"/>
    </source>
</evidence>
<dbReference type="GO" id="GO:0000981">
    <property type="term" value="F:DNA-binding transcription factor activity, RNA polymerase II-specific"/>
    <property type="evidence" value="ECO:0007669"/>
    <property type="project" value="InterPro"/>
</dbReference>
<feature type="compositionally biased region" description="Basic and acidic residues" evidence="6">
    <location>
        <begin position="73"/>
        <end position="85"/>
    </location>
</feature>
<dbReference type="GO" id="GO:0000978">
    <property type="term" value="F:RNA polymerase II cis-regulatory region sequence-specific DNA binding"/>
    <property type="evidence" value="ECO:0007669"/>
    <property type="project" value="TreeGrafter"/>
</dbReference>
<evidence type="ECO:0000256" key="4">
    <source>
        <dbReference type="ARBA" id="ARBA00023163"/>
    </source>
</evidence>
<feature type="domain" description="Zn(2)-C6 fungal-type" evidence="7">
    <location>
        <begin position="37"/>
        <end position="66"/>
    </location>
</feature>
<evidence type="ECO:0000256" key="1">
    <source>
        <dbReference type="ARBA" id="ARBA00022723"/>
    </source>
</evidence>
<name>A0A5N6TWB4_ASPAV</name>
<dbReference type="GO" id="GO:0000435">
    <property type="term" value="P:positive regulation of transcription from RNA polymerase II promoter by galactose"/>
    <property type="evidence" value="ECO:0007669"/>
    <property type="project" value="TreeGrafter"/>
</dbReference>
<dbReference type="AlphaFoldDB" id="A0A5N6TWB4"/>
<dbReference type="GO" id="GO:0005634">
    <property type="term" value="C:nucleus"/>
    <property type="evidence" value="ECO:0007669"/>
    <property type="project" value="TreeGrafter"/>
</dbReference>
<dbReference type="SMART" id="SM00906">
    <property type="entry name" value="Fungal_trans"/>
    <property type="match status" value="1"/>
</dbReference>
<feature type="region of interest" description="Disordered" evidence="6">
    <location>
        <begin position="1"/>
        <end position="33"/>
    </location>
</feature>
<dbReference type="InterPro" id="IPR007219">
    <property type="entry name" value="XnlR_reg_dom"/>
</dbReference>
<dbReference type="Pfam" id="PF00172">
    <property type="entry name" value="Zn_clus"/>
    <property type="match status" value="1"/>
</dbReference>
<feature type="compositionally biased region" description="Basic and acidic residues" evidence="6">
    <location>
        <begin position="184"/>
        <end position="195"/>
    </location>
</feature>
<sequence>MVRQRQIRNTKEANQRSQSRSESPPKRHKRGKYVSKACGQCQRRKIKCDGNVPCRPCILNQRDCRIQAGDMRRKNPRLTGHDDSNRTVVTSESATRSSEEQPTTSDLAGQLSRIERQLNLVLSSMPHVSNRPTESGPRVDLSQRDVRNFRHVSDISNTAQAQVPAFSGESSISHTLDQIEGFLKDKNGGQNRTEHSMSCNESGTSLTAPSSPSTGSKELRTPTDIRKVMRAHGIYPLKAEWDAYMHTFYQEVHILYPFLYLPTLWGNYTNLWNCSFLPSEPELQRSKDYRIMVSQIWICIALGRCTESPRVNSKEGKESAGWSLFEAATDLIGDILGSFRACSKPVLVIQTYALMIVYLFRLDANEKAEKFLALAISHAHYLGFHRRKVVERMPVFQNEMVRRLWWCLYSLDRRLAIETGHPFLIQDVNVDTAHPRNLSDEWLTSHEDGSKMNADIESDIEGRAPDHLISPIPFLSATIRYSQVLGKIWEAIYGANMTDVVPSSSVLEYLDQLISRAQKDVRPEFCEHHQPNPEDRNRSNPLWWLIKQQMLMRIRWLSLRLLIRKPILQQKSSPTESIPGALETEITCMRMASNIIQEFRQVPQEYTPSAFPFLHSLVGSTVVALGLIIREPSFKATYGDQTLHAAISLERYCRMTWVSGKMIRTIRRLNQMASSVLGDNGAEATRSDSSPFSSQGTNMMPHQANGSASRMNFLMGNNYPRQQTAINSYTDSPFEGGAQLPRLSQSTMPLIQPQPGWSVNPGNLVTTDFDFEQMLTGDAMPGDMPSGWEPQMGEIQTEGTAGIAMGWLESLFGTDLGM</sequence>
<gene>
    <name evidence="8" type="ORF">BDV25DRAFT_139601</name>
</gene>
<organism evidence="8 9">
    <name type="scientific">Aspergillus avenaceus</name>
    <dbReference type="NCBI Taxonomy" id="36643"/>
    <lineage>
        <taxon>Eukaryota</taxon>
        <taxon>Fungi</taxon>
        <taxon>Dikarya</taxon>
        <taxon>Ascomycota</taxon>
        <taxon>Pezizomycotina</taxon>
        <taxon>Eurotiomycetes</taxon>
        <taxon>Eurotiomycetidae</taxon>
        <taxon>Eurotiales</taxon>
        <taxon>Aspergillaceae</taxon>
        <taxon>Aspergillus</taxon>
        <taxon>Aspergillus subgen. Circumdati</taxon>
    </lineage>
</organism>
<feature type="region of interest" description="Disordered" evidence="6">
    <location>
        <begin position="73"/>
        <end position="107"/>
    </location>
</feature>
<dbReference type="PANTHER" id="PTHR47424">
    <property type="entry name" value="REGULATORY PROTEIN GAL4"/>
    <property type="match status" value="1"/>
</dbReference>
<dbReference type="Proteomes" id="UP000325780">
    <property type="component" value="Unassembled WGS sequence"/>
</dbReference>
<keyword evidence="9" id="KW-1185">Reference proteome</keyword>
<evidence type="ECO:0000256" key="2">
    <source>
        <dbReference type="ARBA" id="ARBA00023015"/>
    </source>
</evidence>
<keyword evidence="3" id="KW-0238">DNA-binding</keyword>
<keyword evidence="2" id="KW-0805">Transcription regulation</keyword>
<dbReference type="OrthoDB" id="3266505at2759"/>
<keyword evidence="4" id="KW-0804">Transcription</keyword>
<evidence type="ECO:0000256" key="3">
    <source>
        <dbReference type="ARBA" id="ARBA00023125"/>
    </source>
</evidence>
<dbReference type="CDD" id="cd00067">
    <property type="entry name" value="GAL4"/>
    <property type="match status" value="1"/>
</dbReference>
<dbReference type="Pfam" id="PF04082">
    <property type="entry name" value="Fungal_trans"/>
    <property type="match status" value="1"/>
</dbReference>
<dbReference type="EMBL" id="ML742088">
    <property type="protein sequence ID" value="KAE8150688.1"/>
    <property type="molecule type" value="Genomic_DNA"/>
</dbReference>
<evidence type="ECO:0000256" key="5">
    <source>
        <dbReference type="ARBA" id="ARBA00023242"/>
    </source>
</evidence>
<dbReference type="Gene3D" id="4.10.240.10">
    <property type="entry name" value="Zn(2)-C6 fungal-type DNA-binding domain"/>
    <property type="match status" value="1"/>
</dbReference>
<proteinExistence type="predicted"/>
<dbReference type="InterPro" id="IPR051127">
    <property type="entry name" value="Fungal_SecMet_Regulators"/>
</dbReference>
<evidence type="ECO:0000313" key="8">
    <source>
        <dbReference type="EMBL" id="KAE8150688.1"/>
    </source>
</evidence>
<reference evidence="8 9" key="1">
    <citation type="submission" date="2019-04" db="EMBL/GenBank/DDBJ databases">
        <title>Friends and foes A comparative genomics study of 23 Aspergillus species from section Flavi.</title>
        <authorList>
            <consortium name="DOE Joint Genome Institute"/>
            <person name="Kjaerbolling I."/>
            <person name="Vesth T."/>
            <person name="Frisvad J.C."/>
            <person name="Nybo J.L."/>
            <person name="Theobald S."/>
            <person name="Kildgaard S."/>
            <person name="Isbrandt T."/>
            <person name="Kuo A."/>
            <person name="Sato A."/>
            <person name="Lyhne E.K."/>
            <person name="Kogle M.E."/>
            <person name="Wiebenga A."/>
            <person name="Kun R.S."/>
            <person name="Lubbers R.J."/>
            <person name="Makela M.R."/>
            <person name="Barry K."/>
            <person name="Chovatia M."/>
            <person name="Clum A."/>
            <person name="Daum C."/>
            <person name="Haridas S."/>
            <person name="He G."/>
            <person name="LaButti K."/>
            <person name="Lipzen A."/>
            <person name="Mondo S."/>
            <person name="Riley R."/>
            <person name="Salamov A."/>
            <person name="Simmons B.A."/>
            <person name="Magnuson J.K."/>
            <person name="Henrissat B."/>
            <person name="Mortensen U.H."/>
            <person name="Larsen T.O."/>
            <person name="Devries R.P."/>
            <person name="Grigoriev I.V."/>
            <person name="Machida M."/>
            <person name="Baker S.E."/>
            <person name="Andersen M.R."/>
        </authorList>
    </citation>
    <scope>NUCLEOTIDE SEQUENCE [LARGE SCALE GENOMIC DNA]</scope>
    <source>
        <strain evidence="8 9">IBT 18842</strain>
    </source>
</reference>
<evidence type="ECO:0000259" key="7">
    <source>
        <dbReference type="PROSITE" id="PS50048"/>
    </source>
</evidence>
<dbReference type="SUPFAM" id="SSF57701">
    <property type="entry name" value="Zn2/Cys6 DNA-binding domain"/>
    <property type="match status" value="1"/>
</dbReference>
<keyword evidence="5" id="KW-0539">Nucleus</keyword>
<feature type="compositionally biased region" description="Polar residues" evidence="6">
    <location>
        <begin position="86"/>
        <end position="107"/>
    </location>
</feature>
<dbReference type="GO" id="GO:0008270">
    <property type="term" value="F:zinc ion binding"/>
    <property type="evidence" value="ECO:0007669"/>
    <property type="project" value="InterPro"/>
</dbReference>
<dbReference type="PANTHER" id="PTHR47424:SF3">
    <property type="entry name" value="REGULATORY PROTEIN GAL4"/>
    <property type="match status" value="1"/>
</dbReference>
<feature type="region of interest" description="Disordered" evidence="6">
    <location>
        <begin position="184"/>
        <end position="221"/>
    </location>
</feature>
<accession>A0A5N6TWB4</accession>
<keyword evidence="1" id="KW-0479">Metal-binding</keyword>
<evidence type="ECO:0000313" key="9">
    <source>
        <dbReference type="Proteomes" id="UP000325780"/>
    </source>
</evidence>
<dbReference type="CDD" id="cd12148">
    <property type="entry name" value="fungal_TF_MHR"/>
    <property type="match status" value="1"/>
</dbReference>
<dbReference type="GO" id="GO:0006351">
    <property type="term" value="P:DNA-templated transcription"/>
    <property type="evidence" value="ECO:0007669"/>
    <property type="project" value="InterPro"/>
</dbReference>
<feature type="compositionally biased region" description="Polar residues" evidence="6">
    <location>
        <begin position="196"/>
        <end position="216"/>
    </location>
</feature>
<protein>
    <submittedName>
        <fullName evidence="8">Fungal-specific transcription factor domain-containing protein</fullName>
    </submittedName>
</protein>